<evidence type="ECO:0000256" key="7">
    <source>
        <dbReference type="ARBA" id="ARBA00022553"/>
    </source>
</evidence>
<keyword evidence="6" id="KW-0145">Chemotaxis</keyword>
<keyword evidence="9" id="KW-0547">Nucleotide-binding</keyword>
<dbReference type="Gene3D" id="1.10.287.560">
    <property type="entry name" value="Histidine kinase CheA-like, homodimeric domain"/>
    <property type="match status" value="1"/>
</dbReference>
<dbReference type="PRINTS" id="PR00344">
    <property type="entry name" value="BCTRLSENSOR"/>
</dbReference>
<accession>A0A9J6ZFT6</accession>
<dbReference type="Pfam" id="PF01627">
    <property type="entry name" value="Hpt"/>
    <property type="match status" value="1"/>
</dbReference>
<dbReference type="InterPro" id="IPR005467">
    <property type="entry name" value="His_kinase_dom"/>
</dbReference>
<feature type="domain" description="CheW-like" evidence="16">
    <location>
        <begin position="550"/>
        <end position="688"/>
    </location>
</feature>
<dbReference type="SMART" id="SM00260">
    <property type="entry name" value="CheW"/>
    <property type="match status" value="1"/>
</dbReference>
<dbReference type="Gene3D" id="2.30.30.40">
    <property type="entry name" value="SH3 Domains"/>
    <property type="match status" value="1"/>
</dbReference>
<dbReference type="SMART" id="SM01231">
    <property type="entry name" value="H-kinase_dim"/>
    <property type="match status" value="1"/>
</dbReference>
<dbReference type="InterPro" id="IPR003594">
    <property type="entry name" value="HATPase_dom"/>
</dbReference>
<dbReference type="InterPro" id="IPR002545">
    <property type="entry name" value="CheW-lke_dom"/>
</dbReference>
<dbReference type="SUPFAM" id="SSF47384">
    <property type="entry name" value="Homodimeric domain of signal transducing histidine kinase"/>
    <property type="match status" value="1"/>
</dbReference>
<reference evidence="18" key="1">
    <citation type="submission" date="2022-05" db="EMBL/GenBank/DDBJ databases">
        <title>Novel bacterial taxa in a minimal lignocellulolytic consortium and its capacity to transform plastics disclosed by genome-resolved metagenomics.</title>
        <authorList>
            <person name="Rodriguez C.A.D."/>
            <person name="Diaz-Garcia L."/>
            <person name="Herrera K."/>
            <person name="Tarazona N.A."/>
            <person name="Sproer C."/>
            <person name="Overmann J."/>
            <person name="Jimenez D.J."/>
        </authorList>
    </citation>
    <scope>NUCLEOTIDE SEQUENCE</scope>
    <source>
        <strain evidence="18">MAG5</strain>
    </source>
</reference>
<feature type="domain" description="HPt" evidence="17">
    <location>
        <begin position="1"/>
        <end position="107"/>
    </location>
</feature>
<comment type="catalytic activity">
    <reaction evidence="1">
        <text>ATP + protein L-histidine = ADP + protein N-phospho-L-histidine.</text>
        <dbReference type="EC" id="2.7.13.3"/>
    </reaction>
</comment>
<evidence type="ECO:0000259" key="16">
    <source>
        <dbReference type="PROSITE" id="PS50851"/>
    </source>
</evidence>
<evidence type="ECO:0000256" key="4">
    <source>
        <dbReference type="ARBA" id="ARBA00021495"/>
    </source>
</evidence>
<comment type="subcellular location">
    <subcellularLocation>
        <location evidence="2">Cytoplasm</location>
    </subcellularLocation>
</comment>
<dbReference type="AlphaFoldDB" id="A0A9J6ZFT6"/>
<proteinExistence type="predicted"/>
<dbReference type="Gene3D" id="3.30.565.10">
    <property type="entry name" value="Histidine kinase-like ATPase, C-terminal domain"/>
    <property type="match status" value="1"/>
</dbReference>
<sequence>MSEADPIFEMYIHESTQMIELTESIVLDYEQQNALTDDAINEIFRNMHTLKGSSAMMGFTGITEIAHALEDLFQMLREDRDFEYSFTALSNIILQCVDYFKEEILAIANHSPSDELPNSAASTITLIQQFIHQLQQQSASTLIAQVNTLEDNSLLTTYRASLRFTDDCQMENIRAYQTVHQLEDHMIDYSHFPENLIEDDTSQHYIREHGFQLTFRSKLPLSELEQLIQQTAYLASAELNIFDVEDVAIVSSTLALASTDSTDSTNTLDLSIPVNDSVREQAVNSTTGPQVTVKSSVISVNVQKLDRLMDLVGELVISEAMLNSELEREDGPLEARQSSQVAQRNQLRKIIGELQDTIMAIRMIPLSPSFHRMRRLTRDMSQKLNKEVHIELIGEETEIDKSVIDQIVDPLMHIVRNAMDHGIEQQHIREANGKHPIGRITLEARNIGSDVLLIITDDGQGIDRDRLIQKAYTAGLLAPHQVELSDREAYHLIFHPGLSTKEVITEFSGRGVGMDVVAKNIEQIGGTIYIDSELGKGTSITIKIPLTLAIIDGMTVRVGNSHYTLPTSSIKESFRPAERDLLSDPDGNLMVMVRGECYSIINLAHYLKQQSQYHHPTEGILVMIENESRTICLLVDELVGQQQVVIKPLPPYFKQFKRLNAFSGCTLLGNGKISIIMNMTELVTSNHATNTL</sequence>
<dbReference type="Gene3D" id="1.20.120.160">
    <property type="entry name" value="HPT domain"/>
    <property type="match status" value="1"/>
</dbReference>
<dbReference type="PANTHER" id="PTHR43395">
    <property type="entry name" value="SENSOR HISTIDINE KINASE CHEA"/>
    <property type="match status" value="1"/>
</dbReference>
<dbReference type="Pfam" id="PF07194">
    <property type="entry name" value="P2"/>
    <property type="match status" value="1"/>
</dbReference>
<dbReference type="InterPro" id="IPR051315">
    <property type="entry name" value="Bact_Chemotaxis_CheA"/>
</dbReference>
<dbReference type="InterPro" id="IPR036641">
    <property type="entry name" value="HPT_dom_sf"/>
</dbReference>
<protein>
    <recommendedName>
        <fullName evidence="4">Chemotaxis protein CheA</fullName>
        <ecNumber evidence="3">2.7.13.3</ecNumber>
    </recommendedName>
</protein>
<dbReference type="SUPFAM" id="SSF55052">
    <property type="entry name" value="CheY-binding domain of CheA"/>
    <property type="match status" value="1"/>
</dbReference>
<name>A0A9J6ZFT6_9BACL</name>
<dbReference type="SUPFAM" id="SSF50341">
    <property type="entry name" value="CheW-like"/>
    <property type="match status" value="1"/>
</dbReference>
<dbReference type="SUPFAM" id="SSF55874">
    <property type="entry name" value="ATPase domain of HSP90 chaperone/DNA topoisomerase II/histidine kinase"/>
    <property type="match status" value="1"/>
</dbReference>
<evidence type="ECO:0000256" key="10">
    <source>
        <dbReference type="ARBA" id="ARBA00022777"/>
    </source>
</evidence>
<evidence type="ECO:0000256" key="11">
    <source>
        <dbReference type="ARBA" id="ARBA00022840"/>
    </source>
</evidence>
<organism evidence="18 19">
    <name type="scientific">Candidatus Pristimantibacillus lignocellulolyticus</name>
    <dbReference type="NCBI Taxonomy" id="2994561"/>
    <lineage>
        <taxon>Bacteria</taxon>
        <taxon>Bacillati</taxon>
        <taxon>Bacillota</taxon>
        <taxon>Bacilli</taxon>
        <taxon>Bacillales</taxon>
        <taxon>Paenibacillaceae</taxon>
        <taxon>Candidatus Pristimantibacillus</taxon>
    </lineage>
</organism>
<evidence type="ECO:0000259" key="17">
    <source>
        <dbReference type="PROSITE" id="PS50894"/>
    </source>
</evidence>
<dbReference type="PROSITE" id="PS50894">
    <property type="entry name" value="HPT"/>
    <property type="match status" value="1"/>
</dbReference>
<dbReference type="KEGG" id="plig:NAG76_01600"/>
<keyword evidence="12" id="KW-0902">Two-component regulatory system</keyword>
<dbReference type="InterPro" id="IPR035891">
    <property type="entry name" value="CheY-binding_CheA"/>
</dbReference>
<dbReference type="InterPro" id="IPR010808">
    <property type="entry name" value="CheA_P2-bd"/>
</dbReference>
<dbReference type="PROSITE" id="PS50851">
    <property type="entry name" value="CHEW"/>
    <property type="match status" value="1"/>
</dbReference>
<dbReference type="InterPro" id="IPR036061">
    <property type="entry name" value="CheW-like_dom_sf"/>
</dbReference>
<dbReference type="SMART" id="SM00387">
    <property type="entry name" value="HATPase_c"/>
    <property type="match status" value="1"/>
</dbReference>
<dbReference type="Pfam" id="PF02895">
    <property type="entry name" value="H-kinase_dim"/>
    <property type="match status" value="1"/>
</dbReference>
<dbReference type="InterPro" id="IPR008207">
    <property type="entry name" value="Sig_transdc_His_kin_Hpt_dom"/>
</dbReference>
<comment type="function">
    <text evidence="13">Involved in the transmission of sensory signals from the chemoreceptors to the flagellar motors. CheA is autophosphorylated; it can transfer its phosphate group to either CheB or CheY.</text>
</comment>
<evidence type="ECO:0000256" key="8">
    <source>
        <dbReference type="ARBA" id="ARBA00022679"/>
    </source>
</evidence>
<keyword evidence="8" id="KW-0808">Transferase</keyword>
<dbReference type="CDD" id="cd16916">
    <property type="entry name" value="HATPase_CheA-like"/>
    <property type="match status" value="1"/>
</dbReference>
<dbReference type="SUPFAM" id="SSF47226">
    <property type="entry name" value="Histidine-containing phosphotransfer domain, HPT domain"/>
    <property type="match status" value="1"/>
</dbReference>
<feature type="domain" description="Histidine kinase" evidence="15">
    <location>
        <begin position="345"/>
        <end position="548"/>
    </location>
</feature>
<dbReference type="GO" id="GO:0006935">
    <property type="term" value="P:chemotaxis"/>
    <property type="evidence" value="ECO:0007669"/>
    <property type="project" value="UniProtKB-KW"/>
</dbReference>
<dbReference type="InterPro" id="IPR036890">
    <property type="entry name" value="HATPase_C_sf"/>
</dbReference>
<keyword evidence="7 14" id="KW-0597">Phosphoprotein</keyword>
<evidence type="ECO:0000256" key="13">
    <source>
        <dbReference type="ARBA" id="ARBA00035100"/>
    </source>
</evidence>
<feature type="modified residue" description="Phosphohistidine" evidence="14">
    <location>
        <position position="48"/>
    </location>
</feature>
<evidence type="ECO:0000256" key="9">
    <source>
        <dbReference type="ARBA" id="ARBA00022741"/>
    </source>
</evidence>
<evidence type="ECO:0000313" key="18">
    <source>
        <dbReference type="EMBL" id="URN94981.1"/>
    </source>
</evidence>
<evidence type="ECO:0000256" key="1">
    <source>
        <dbReference type="ARBA" id="ARBA00000085"/>
    </source>
</evidence>
<dbReference type="EMBL" id="CP097899">
    <property type="protein sequence ID" value="URN94981.1"/>
    <property type="molecule type" value="Genomic_DNA"/>
</dbReference>
<keyword evidence="10" id="KW-0418">Kinase</keyword>
<dbReference type="EC" id="2.7.13.3" evidence="3"/>
<evidence type="ECO:0000313" key="19">
    <source>
        <dbReference type="Proteomes" id="UP001056756"/>
    </source>
</evidence>
<keyword evidence="11" id="KW-0067">ATP-binding</keyword>
<dbReference type="CDD" id="cd00088">
    <property type="entry name" value="HPT"/>
    <property type="match status" value="1"/>
</dbReference>
<dbReference type="Pfam" id="PF01584">
    <property type="entry name" value="CheW"/>
    <property type="match status" value="1"/>
</dbReference>
<dbReference type="FunFam" id="3.30.565.10:FF:000016">
    <property type="entry name" value="Chemotaxis protein CheA, putative"/>
    <property type="match status" value="1"/>
</dbReference>
<evidence type="ECO:0000256" key="2">
    <source>
        <dbReference type="ARBA" id="ARBA00004496"/>
    </source>
</evidence>
<evidence type="ECO:0000256" key="6">
    <source>
        <dbReference type="ARBA" id="ARBA00022500"/>
    </source>
</evidence>
<evidence type="ECO:0000256" key="14">
    <source>
        <dbReference type="PROSITE-ProRule" id="PRU00110"/>
    </source>
</evidence>
<evidence type="ECO:0000259" key="15">
    <source>
        <dbReference type="PROSITE" id="PS50109"/>
    </source>
</evidence>
<dbReference type="SMART" id="SM00073">
    <property type="entry name" value="HPT"/>
    <property type="match status" value="1"/>
</dbReference>
<evidence type="ECO:0000256" key="12">
    <source>
        <dbReference type="ARBA" id="ARBA00023012"/>
    </source>
</evidence>
<dbReference type="InterPro" id="IPR036097">
    <property type="entry name" value="HisK_dim/P_sf"/>
</dbReference>
<gene>
    <name evidence="18" type="ORF">NAG76_01600</name>
</gene>
<evidence type="ECO:0000256" key="3">
    <source>
        <dbReference type="ARBA" id="ARBA00012438"/>
    </source>
</evidence>
<dbReference type="InterPro" id="IPR037006">
    <property type="entry name" value="CheA-like_homodim_sf"/>
</dbReference>
<dbReference type="InterPro" id="IPR004358">
    <property type="entry name" value="Sig_transdc_His_kin-like_C"/>
</dbReference>
<keyword evidence="5" id="KW-0963">Cytoplasm</keyword>
<dbReference type="InterPro" id="IPR004105">
    <property type="entry name" value="CheA-like_dim"/>
</dbReference>
<dbReference type="GO" id="GO:0005524">
    <property type="term" value="F:ATP binding"/>
    <property type="evidence" value="ECO:0007669"/>
    <property type="project" value="UniProtKB-KW"/>
</dbReference>
<dbReference type="GO" id="GO:0000155">
    <property type="term" value="F:phosphorelay sensor kinase activity"/>
    <property type="evidence" value="ECO:0007669"/>
    <property type="project" value="InterPro"/>
</dbReference>
<dbReference type="GO" id="GO:0005737">
    <property type="term" value="C:cytoplasm"/>
    <property type="evidence" value="ECO:0007669"/>
    <property type="project" value="UniProtKB-SubCell"/>
</dbReference>
<dbReference type="Proteomes" id="UP001056756">
    <property type="component" value="Chromosome"/>
</dbReference>
<dbReference type="Pfam" id="PF02518">
    <property type="entry name" value="HATPase_c"/>
    <property type="match status" value="1"/>
</dbReference>
<evidence type="ECO:0000256" key="5">
    <source>
        <dbReference type="ARBA" id="ARBA00022490"/>
    </source>
</evidence>
<dbReference type="PROSITE" id="PS50109">
    <property type="entry name" value="HIS_KIN"/>
    <property type="match status" value="1"/>
</dbReference>
<dbReference type="PANTHER" id="PTHR43395:SF10">
    <property type="entry name" value="CHEMOTAXIS PROTEIN CHEA"/>
    <property type="match status" value="1"/>
</dbReference>